<evidence type="ECO:0000313" key="1">
    <source>
        <dbReference type="EMBL" id="MBV7258089.1"/>
    </source>
</evidence>
<keyword evidence="2" id="KW-1185">Reference proteome</keyword>
<sequence length="139" mass="15609">MARHKSPQKPQLLIVYNADGGVLNMLLHAAHKQFAPDSYPCSLCALTYGPVSMRGEWKRFLKSLPMDAVFHHRDDFADAYPNYGHDLPAILVADSNRRLRALIPASDLDAMDDLSDLIVEMESKLEAERVNMPFVRVSA</sequence>
<reference evidence="1" key="1">
    <citation type="submission" date="2021-04" db="EMBL/GenBank/DDBJ databases">
        <authorList>
            <person name="Pira H."/>
            <person name="Risdian C."/>
            <person name="Wink J."/>
        </authorList>
    </citation>
    <scope>NUCLEOTIDE SEQUENCE</scope>
    <source>
        <strain evidence="1">WH158</strain>
    </source>
</reference>
<accession>A0A9X1F0X1</accession>
<dbReference type="EMBL" id="JAGSPC010000001">
    <property type="protein sequence ID" value="MBV7258089.1"/>
    <property type="molecule type" value="Genomic_DNA"/>
</dbReference>
<dbReference type="RefSeq" id="WP_218403462.1">
    <property type="nucleotide sequence ID" value="NZ_JAGSPC010000001.1"/>
</dbReference>
<dbReference type="Proteomes" id="UP001138681">
    <property type="component" value="Unassembled WGS sequence"/>
</dbReference>
<dbReference type="AlphaFoldDB" id="A0A9X1F0X1"/>
<organism evidence="1 2">
    <name type="scientific">Erythrobacter crassostreae</name>
    <dbReference type="NCBI Taxonomy" id="2828328"/>
    <lineage>
        <taxon>Bacteria</taxon>
        <taxon>Pseudomonadati</taxon>
        <taxon>Pseudomonadota</taxon>
        <taxon>Alphaproteobacteria</taxon>
        <taxon>Sphingomonadales</taxon>
        <taxon>Erythrobacteraceae</taxon>
        <taxon>Erythrobacter/Porphyrobacter group</taxon>
        <taxon>Erythrobacter</taxon>
    </lineage>
</organism>
<comment type="caution">
    <text evidence="1">The sequence shown here is derived from an EMBL/GenBank/DDBJ whole genome shotgun (WGS) entry which is preliminary data.</text>
</comment>
<evidence type="ECO:0008006" key="3">
    <source>
        <dbReference type="Google" id="ProtNLM"/>
    </source>
</evidence>
<protein>
    <recommendedName>
        <fullName evidence="3">GTPase</fullName>
    </recommendedName>
</protein>
<evidence type="ECO:0000313" key="2">
    <source>
        <dbReference type="Proteomes" id="UP001138681"/>
    </source>
</evidence>
<gene>
    <name evidence="1" type="ORF">KCG46_00700</name>
</gene>
<name>A0A9X1F0X1_9SPHN</name>
<proteinExistence type="predicted"/>